<dbReference type="OrthoDB" id="9806874at2"/>
<dbReference type="PANTHER" id="PTHR31881">
    <property type="match status" value="1"/>
</dbReference>
<feature type="transmembrane region" description="Helical" evidence="1">
    <location>
        <begin position="183"/>
        <end position="211"/>
    </location>
</feature>
<dbReference type="EMBL" id="LNCU01000115">
    <property type="protein sequence ID" value="KWV46796.1"/>
    <property type="molecule type" value="Genomic_DNA"/>
</dbReference>
<dbReference type="Proteomes" id="UP000057737">
    <property type="component" value="Unassembled WGS sequence"/>
</dbReference>
<accession>A0A109JDC0</accession>
<evidence type="ECO:0008006" key="4">
    <source>
        <dbReference type="Google" id="ProtNLM"/>
    </source>
</evidence>
<keyword evidence="1" id="KW-0812">Transmembrane</keyword>
<dbReference type="InterPro" id="IPR006747">
    <property type="entry name" value="DUF599"/>
</dbReference>
<keyword evidence="3" id="KW-1185">Reference proteome</keyword>
<dbReference type="RefSeq" id="WP_066513849.1">
    <property type="nucleotide sequence ID" value="NZ_LNCU01000115.1"/>
</dbReference>
<proteinExistence type="predicted"/>
<keyword evidence="1" id="KW-0472">Membrane</keyword>
<dbReference type="AlphaFoldDB" id="A0A109JDC0"/>
<keyword evidence="1" id="KW-1133">Transmembrane helix</keyword>
<feature type="transmembrane region" description="Helical" evidence="1">
    <location>
        <begin position="110"/>
        <end position="128"/>
    </location>
</feature>
<reference evidence="2 3" key="1">
    <citation type="submission" date="2015-11" db="EMBL/GenBank/DDBJ databases">
        <title>Draft Genome Sequence of the Strain BR 10303 (Bradyrhizobium sp.) isolated from nodules of Centrolobium paraense.</title>
        <authorList>
            <person name="Zelli J.E."/>
            <person name="Simoes-Araujo J.L."/>
            <person name="Barauna A.C."/>
            <person name="Silva K."/>
        </authorList>
    </citation>
    <scope>NUCLEOTIDE SEQUENCE [LARGE SCALE GENOMIC DNA]</scope>
    <source>
        <strain evidence="2 3">BR 10303</strain>
    </source>
</reference>
<name>A0A109JDC0_9BRAD</name>
<evidence type="ECO:0000313" key="2">
    <source>
        <dbReference type="EMBL" id="KWV46796.1"/>
    </source>
</evidence>
<feature type="transmembrane region" description="Helical" evidence="1">
    <location>
        <begin position="6"/>
        <end position="25"/>
    </location>
</feature>
<sequence>MTGYWVDVVAVSFFVIEWLVYAITLEHTTYGRDSLSSRMHVYREIWVRNLLNRDARMVDMQIMASLQNGTAFFASTSLIAIGGALTLLRATSDAIAVLGTLPVNLSPSPALWEIKCVGLILIFIYTFFKFAWAYRLFNYVAILFGAMPPATQRDTPEAEAHVIRTTRMFENAGQHFNRGQRAFFFALGYLGWFVSPWLLFITTAAVVIVIWRRQFVSNAWRAMES</sequence>
<feature type="transmembrane region" description="Helical" evidence="1">
    <location>
        <begin position="70"/>
        <end position="90"/>
    </location>
</feature>
<dbReference type="Pfam" id="PF04654">
    <property type="entry name" value="DUF599"/>
    <property type="match status" value="1"/>
</dbReference>
<protein>
    <recommendedName>
        <fullName evidence="4">DUF599 domain-containing protein</fullName>
    </recommendedName>
</protein>
<evidence type="ECO:0000256" key="1">
    <source>
        <dbReference type="SAM" id="Phobius"/>
    </source>
</evidence>
<evidence type="ECO:0000313" key="3">
    <source>
        <dbReference type="Proteomes" id="UP000057737"/>
    </source>
</evidence>
<comment type="caution">
    <text evidence="2">The sequence shown here is derived from an EMBL/GenBank/DDBJ whole genome shotgun (WGS) entry which is preliminary data.</text>
</comment>
<organism evidence="2 3">
    <name type="scientific">Bradyrhizobium macuxiense</name>
    <dbReference type="NCBI Taxonomy" id="1755647"/>
    <lineage>
        <taxon>Bacteria</taxon>
        <taxon>Pseudomonadati</taxon>
        <taxon>Pseudomonadota</taxon>
        <taxon>Alphaproteobacteria</taxon>
        <taxon>Hyphomicrobiales</taxon>
        <taxon>Nitrobacteraceae</taxon>
        <taxon>Bradyrhizobium</taxon>
    </lineage>
</organism>
<gene>
    <name evidence="2" type="ORF">AS156_20370</name>
</gene>
<dbReference type="PANTHER" id="PTHR31881:SF6">
    <property type="entry name" value="OS09G0494600 PROTEIN"/>
    <property type="match status" value="1"/>
</dbReference>